<keyword evidence="11" id="KW-0460">Magnesium</keyword>
<keyword evidence="9 11" id="KW-0057">Aromatic amino acid biosynthesis</keyword>
<accession>A0A1M4U594</accession>
<keyword evidence="5 11" id="KW-0808">Transferase</keyword>
<feature type="binding site" evidence="11">
    <location>
        <position position="135"/>
    </location>
    <ligand>
        <name>substrate</name>
    </ligand>
</feature>
<dbReference type="Proteomes" id="UP000184088">
    <property type="component" value="Unassembled WGS sequence"/>
</dbReference>
<comment type="catalytic activity">
    <reaction evidence="10 11">
        <text>shikimate + ATP = 3-phosphoshikimate + ADP + H(+)</text>
        <dbReference type="Rhea" id="RHEA:13121"/>
        <dbReference type="ChEBI" id="CHEBI:15378"/>
        <dbReference type="ChEBI" id="CHEBI:30616"/>
        <dbReference type="ChEBI" id="CHEBI:36208"/>
        <dbReference type="ChEBI" id="CHEBI:145989"/>
        <dbReference type="ChEBI" id="CHEBI:456216"/>
        <dbReference type="EC" id="2.7.1.71"/>
    </reaction>
</comment>
<dbReference type="PANTHER" id="PTHR21087">
    <property type="entry name" value="SHIKIMATE KINASE"/>
    <property type="match status" value="1"/>
</dbReference>
<dbReference type="PROSITE" id="PS01128">
    <property type="entry name" value="SHIKIMATE_KINASE"/>
    <property type="match status" value="1"/>
</dbReference>
<keyword evidence="11" id="KW-0479">Metal-binding</keyword>
<dbReference type="AlphaFoldDB" id="A0A1M4U594"/>
<keyword evidence="6 11" id="KW-0547">Nucleotide-binding</keyword>
<comment type="caution">
    <text evidence="11">Lacks conserved residue(s) required for the propagation of feature annotation.</text>
</comment>
<dbReference type="HAMAP" id="MF_00109">
    <property type="entry name" value="Shikimate_kinase"/>
    <property type="match status" value="1"/>
</dbReference>
<feature type="binding site" evidence="11">
    <location>
        <position position="78"/>
    </location>
    <ligand>
        <name>substrate</name>
    </ligand>
</feature>
<dbReference type="GO" id="GO:0009423">
    <property type="term" value="P:chorismate biosynthetic process"/>
    <property type="evidence" value="ECO:0007669"/>
    <property type="project" value="UniProtKB-UniRule"/>
</dbReference>
<proteinExistence type="inferred from homology"/>
<dbReference type="PRINTS" id="PR01100">
    <property type="entry name" value="SHIKIMTKNASE"/>
</dbReference>
<dbReference type="InterPro" id="IPR031322">
    <property type="entry name" value="Shikimate/glucono_kinase"/>
</dbReference>
<dbReference type="RefSeq" id="WP_084110766.1">
    <property type="nucleotide sequence ID" value="NZ_FQVH01000002.1"/>
</dbReference>
<evidence type="ECO:0000256" key="3">
    <source>
        <dbReference type="ARBA" id="ARBA00012154"/>
    </source>
</evidence>
<dbReference type="CDD" id="cd00464">
    <property type="entry name" value="SK"/>
    <property type="match status" value="1"/>
</dbReference>
<dbReference type="InterPro" id="IPR000623">
    <property type="entry name" value="Shikimate_kinase/TSH1"/>
</dbReference>
<dbReference type="UniPathway" id="UPA00053">
    <property type="reaction ID" value="UER00088"/>
</dbReference>
<dbReference type="GO" id="GO:0008652">
    <property type="term" value="P:amino acid biosynthetic process"/>
    <property type="evidence" value="ECO:0007669"/>
    <property type="project" value="UniProtKB-KW"/>
</dbReference>
<comment type="subunit">
    <text evidence="11">Monomer.</text>
</comment>
<dbReference type="STRING" id="1121256.SAMN02746089_00382"/>
<dbReference type="GO" id="GO:0005829">
    <property type="term" value="C:cytosol"/>
    <property type="evidence" value="ECO:0007669"/>
    <property type="project" value="TreeGrafter"/>
</dbReference>
<comment type="cofactor">
    <cofactor evidence="11">
        <name>Mg(2+)</name>
        <dbReference type="ChEBI" id="CHEBI:18420"/>
    </cofactor>
    <text evidence="11">Binds 1 Mg(2+) ion per subunit.</text>
</comment>
<evidence type="ECO:0000256" key="10">
    <source>
        <dbReference type="ARBA" id="ARBA00048567"/>
    </source>
</evidence>
<dbReference type="GO" id="GO:0009073">
    <property type="term" value="P:aromatic amino acid family biosynthetic process"/>
    <property type="evidence" value="ECO:0007669"/>
    <property type="project" value="UniProtKB-KW"/>
</dbReference>
<comment type="pathway">
    <text evidence="1 11">Metabolic intermediate biosynthesis; chorismate biosynthesis; chorismate from D-erythrose 4-phosphate and phosphoenolpyruvate: step 5/7.</text>
</comment>
<keyword evidence="4 11" id="KW-0028">Amino-acid biosynthesis</keyword>
<feature type="binding site" evidence="11">
    <location>
        <position position="32"/>
    </location>
    <ligand>
        <name>substrate</name>
    </ligand>
</feature>
<dbReference type="InterPro" id="IPR027417">
    <property type="entry name" value="P-loop_NTPase"/>
</dbReference>
<evidence type="ECO:0000313" key="12">
    <source>
        <dbReference type="EMBL" id="SHE51780.1"/>
    </source>
</evidence>
<dbReference type="EC" id="2.7.1.71" evidence="3 11"/>
<dbReference type="InterPro" id="IPR023000">
    <property type="entry name" value="Shikimate_kinase_CS"/>
</dbReference>
<feature type="binding site" evidence="11">
    <location>
        <position position="56"/>
    </location>
    <ligand>
        <name>substrate</name>
    </ligand>
</feature>
<dbReference type="OrthoDB" id="9800332at2"/>
<keyword evidence="13" id="KW-1185">Reference proteome</keyword>
<dbReference type="GO" id="GO:0004765">
    <property type="term" value="F:shikimate kinase activity"/>
    <property type="evidence" value="ECO:0007669"/>
    <property type="project" value="UniProtKB-UniRule"/>
</dbReference>
<evidence type="ECO:0000256" key="2">
    <source>
        <dbReference type="ARBA" id="ARBA00006997"/>
    </source>
</evidence>
<evidence type="ECO:0000256" key="6">
    <source>
        <dbReference type="ARBA" id="ARBA00022741"/>
    </source>
</evidence>
<evidence type="ECO:0000256" key="8">
    <source>
        <dbReference type="ARBA" id="ARBA00022840"/>
    </source>
</evidence>
<dbReference type="SUPFAM" id="SSF52540">
    <property type="entry name" value="P-loop containing nucleoside triphosphate hydrolases"/>
    <property type="match status" value="1"/>
</dbReference>
<comment type="function">
    <text evidence="11">Catalyzes the specific phosphorylation of the 3-hydroxyl group of shikimic acid using ATP as a cosubstrate.</text>
</comment>
<name>A0A1M4U594_9THEO</name>
<dbReference type="GO" id="GO:0005524">
    <property type="term" value="F:ATP binding"/>
    <property type="evidence" value="ECO:0007669"/>
    <property type="project" value="UniProtKB-UniRule"/>
</dbReference>
<feature type="binding site" evidence="11">
    <location>
        <begin position="10"/>
        <end position="15"/>
    </location>
    <ligand>
        <name>ATP</name>
        <dbReference type="ChEBI" id="CHEBI:30616"/>
    </ligand>
</feature>
<evidence type="ECO:0000256" key="4">
    <source>
        <dbReference type="ARBA" id="ARBA00022605"/>
    </source>
</evidence>
<dbReference type="Pfam" id="PF01202">
    <property type="entry name" value="SKI"/>
    <property type="match status" value="1"/>
</dbReference>
<keyword evidence="11" id="KW-0963">Cytoplasm</keyword>
<evidence type="ECO:0000256" key="9">
    <source>
        <dbReference type="ARBA" id="ARBA00023141"/>
    </source>
</evidence>
<feature type="binding site" evidence="11">
    <location>
        <position position="116"/>
    </location>
    <ligand>
        <name>ATP</name>
        <dbReference type="ChEBI" id="CHEBI:30616"/>
    </ligand>
</feature>
<evidence type="ECO:0000256" key="11">
    <source>
        <dbReference type="HAMAP-Rule" id="MF_00109"/>
    </source>
</evidence>
<reference evidence="12 13" key="1">
    <citation type="submission" date="2016-11" db="EMBL/GenBank/DDBJ databases">
        <authorList>
            <person name="Jaros S."/>
            <person name="Januszkiewicz K."/>
            <person name="Wedrychowicz H."/>
        </authorList>
    </citation>
    <scope>NUCLEOTIDE SEQUENCE [LARGE SCALE GENOMIC DNA]</scope>
    <source>
        <strain evidence="12 13">DSM 17918</strain>
    </source>
</reference>
<evidence type="ECO:0000313" key="13">
    <source>
        <dbReference type="Proteomes" id="UP000184088"/>
    </source>
</evidence>
<dbReference type="PANTHER" id="PTHR21087:SF16">
    <property type="entry name" value="SHIKIMATE KINASE 1, CHLOROPLASTIC"/>
    <property type="match status" value="1"/>
</dbReference>
<evidence type="ECO:0000256" key="5">
    <source>
        <dbReference type="ARBA" id="ARBA00022679"/>
    </source>
</evidence>
<comment type="similarity">
    <text evidence="2 11">Belongs to the shikimate kinase family.</text>
</comment>
<comment type="subcellular location">
    <subcellularLocation>
        <location evidence="11">Cytoplasm</location>
    </subcellularLocation>
</comment>
<evidence type="ECO:0000256" key="1">
    <source>
        <dbReference type="ARBA" id="ARBA00004842"/>
    </source>
</evidence>
<dbReference type="GO" id="GO:0000287">
    <property type="term" value="F:magnesium ion binding"/>
    <property type="evidence" value="ECO:0007669"/>
    <property type="project" value="UniProtKB-UniRule"/>
</dbReference>
<gene>
    <name evidence="11" type="primary">aroK</name>
    <name evidence="12" type="ORF">SAMN02746089_00382</name>
</gene>
<evidence type="ECO:0000256" key="7">
    <source>
        <dbReference type="ARBA" id="ARBA00022777"/>
    </source>
</evidence>
<organism evidence="12 13">
    <name type="scientific">Caldanaerobius fijiensis DSM 17918</name>
    <dbReference type="NCBI Taxonomy" id="1121256"/>
    <lineage>
        <taxon>Bacteria</taxon>
        <taxon>Bacillati</taxon>
        <taxon>Bacillota</taxon>
        <taxon>Clostridia</taxon>
        <taxon>Thermoanaerobacterales</taxon>
        <taxon>Thermoanaerobacteraceae</taxon>
        <taxon>Caldanaerobius</taxon>
    </lineage>
</organism>
<keyword evidence="7 11" id="KW-0418">Kinase</keyword>
<dbReference type="EMBL" id="FQVH01000002">
    <property type="protein sequence ID" value="SHE51780.1"/>
    <property type="molecule type" value="Genomic_DNA"/>
</dbReference>
<protein>
    <recommendedName>
        <fullName evidence="3 11">Shikimate kinase</fullName>
        <shortName evidence="11">SK</shortName>
        <ecNumber evidence="3 11">2.7.1.71</ecNumber>
    </recommendedName>
</protein>
<sequence length="172" mass="19448">MNAVLIGFMGCGKTTVGRIVSQYLKWNFIDTDDLIVEKTKISISDIFKRYGEAYFRQIESQIIKDISDVDKCVISLGGGAVLNEQNINTLKGKGLVFYLKGSPETIIAHIGDNKDRPLLHTSNPYNTIKELLNKRHPLYVKNSHYSIDIDGKDPETIAHEIINILKDAERRK</sequence>
<dbReference type="Gene3D" id="3.40.50.300">
    <property type="entry name" value="P-loop containing nucleotide triphosphate hydrolases"/>
    <property type="match status" value="1"/>
</dbReference>
<feature type="binding site" evidence="11">
    <location>
        <position position="14"/>
    </location>
    <ligand>
        <name>Mg(2+)</name>
        <dbReference type="ChEBI" id="CHEBI:18420"/>
    </ligand>
</feature>
<keyword evidence="8 11" id="KW-0067">ATP-binding</keyword>